<dbReference type="InterPro" id="IPR010662">
    <property type="entry name" value="RBBP9/YdeN"/>
</dbReference>
<evidence type="ECO:0000313" key="2">
    <source>
        <dbReference type="Proteomes" id="UP000244224"/>
    </source>
</evidence>
<comment type="caution">
    <text evidence="1">The sequence shown here is derived from an EMBL/GenBank/DDBJ whole genome shotgun (WGS) entry which is preliminary data.</text>
</comment>
<gene>
    <name evidence="1" type="ORF">C8N34_11362</name>
</gene>
<sequence>MIRTLLVPGLDGSPAPHWQHWWAATDPTAKIVEQHSWSEPTPEAWLTEIAAATMIHPGSVLVGHSLGAIAIARLLSSWPQINVAGALMVAPAEPSRCSRIASFGSCRVAVK</sequence>
<keyword evidence="2" id="KW-1185">Reference proteome</keyword>
<keyword evidence="1" id="KW-0378">Hydrolase</keyword>
<accession>A0A2T6AU94</accession>
<dbReference type="EMBL" id="QBKP01000013">
    <property type="protein sequence ID" value="PTX47306.1"/>
    <property type="molecule type" value="Genomic_DNA"/>
</dbReference>
<evidence type="ECO:0000313" key="1">
    <source>
        <dbReference type="EMBL" id="PTX47306.1"/>
    </source>
</evidence>
<dbReference type="InterPro" id="IPR029058">
    <property type="entry name" value="AB_hydrolase_fold"/>
</dbReference>
<dbReference type="Gene3D" id="3.40.50.1820">
    <property type="entry name" value="alpha/beta hydrolase"/>
    <property type="match status" value="1"/>
</dbReference>
<dbReference type="OrthoDB" id="9804993at2"/>
<dbReference type="AlphaFoldDB" id="A0A2T6AU94"/>
<name>A0A2T6AU94_9RHOB</name>
<dbReference type="Pfam" id="PF06821">
    <property type="entry name" value="Ser_hydrolase"/>
    <property type="match status" value="1"/>
</dbReference>
<reference evidence="1 2" key="1">
    <citation type="submission" date="2018-04" db="EMBL/GenBank/DDBJ databases">
        <title>Genomic Encyclopedia of Archaeal and Bacterial Type Strains, Phase II (KMG-II): from individual species to whole genera.</title>
        <authorList>
            <person name="Goeker M."/>
        </authorList>
    </citation>
    <scope>NUCLEOTIDE SEQUENCE [LARGE SCALE GENOMIC DNA]</scope>
    <source>
        <strain evidence="1 2">DSM 21823</strain>
    </source>
</reference>
<dbReference type="SUPFAM" id="SSF53474">
    <property type="entry name" value="alpha/beta-Hydrolases"/>
    <property type="match status" value="1"/>
</dbReference>
<dbReference type="RefSeq" id="WP_108129927.1">
    <property type="nucleotide sequence ID" value="NZ_QBKP01000013.1"/>
</dbReference>
<proteinExistence type="predicted"/>
<dbReference type="GO" id="GO:0016787">
    <property type="term" value="F:hydrolase activity"/>
    <property type="evidence" value="ECO:0007669"/>
    <property type="project" value="UniProtKB-KW"/>
</dbReference>
<protein>
    <submittedName>
        <fullName evidence="1">Serine hydrolase</fullName>
    </submittedName>
</protein>
<organism evidence="1 2">
    <name type="scientific">Gemmobacter caeni</name>
    <dbReference type="NCBI Taxonomy" id="589035"/>
    <lineage>
        <taxon>Bacteria</taxon>
        <taxon>Pseudomonadati</taxon>
        <taxon>Pseudomonadota</taxon>
        <taxon>Alphaproteobacteria</taxon>
        <taxon>Rhodobacterales</taxon>
        <taxon>Paracoccaceae</taxon>
        <taxon>Gemmobacter</taxon>
    </lineage>
</organism>
<dbReference type="Proteomes" id="UP000244224">
    <property type="component" value="Unassembled WGS sequence"/>
</dbReference>